<accession>A0ACB9LHH9</accession>
<keyword evidence="2" id="KW-1185">Reference proteome</keyword>
<protein>
    <submittedName>
        <fullName evidence="1">Uncharacterized protein</fullName>
    </submittedName>
</protein>
<dbReference type="EMBL" id="CM039437">
    <property type="protein sequence ID" value="KAI4308549.1"/>
    <property type="molecule type" value="Genomic_DNA"/>
</dbReference>
<proteinExistence type="predicted"/>
<evidence type="ECO:0000313" key="2">
    <source>
        <dbReference type="Proteomes" id="UP000828941"/>
    </source>
</evidence>
<name>A0ACB9LHH9_BAUVA</name>
<gene>
    <name evidence="1" type="ORF">L6164_031608</name>
</gene>
<organism evidence="1 2">
    <name type="scientific">Bauhinia variegata</name>
    <name type="common">Purple orchid tree</name>
    <name type="synonym">Phanera variegata</name>
    <dbReference type="NCBI Taxonomy" id="167791"/>
    <lineage>
        <taxon>Eukaryota</taxon>
        <taxon>Viridiplantae</taxon>
        <taxon>Streptophyta</taxon>
        <taxon>Embryophyta</taxon>
        <taxon>Tracheophyta</taxon>
        <taxon>Spermatophyta</taxon>
        <taxon>Magnoliopsida</taxon>
        <taxon>eudicotyledons</taxon>
        <taxon>Gunneridae</taxon>
        <taxon>Pentapetalae</taxon>
        <taxon>rosids</taxon>
        <taxon>fabids</taxon>
        <taxon>Fabales</taxon>
        <taxon>Fabaceae</taxon>
        <taxon>Cercidoideae</taxon>
        <taxon>Cercideae</taxon>
        <taxon>Bauhiniinae</taxon>
        <taxon>Bauhinia</taxon>
    </lineage>
</organism>
<reference evidence="1 2" key="1">
    <citation type="journal article" date="2022" name="DNA Res.">
        <title>Chromosomal-level genome assembly of the orchid tree Bauhinia variegata (Leguminosae; Cercidoideae) supports the allotetraploid origin hypothesis of Bauhinia.</title>
        <authorList>
            <person name="Zhong Y."/>
            <person name="Chen Y."/>
            <person name="Zheng D."/>
            <person name="Pang J."/>
            <person name="Liu Y."/>
            <person name="Luo S."/>
            <person name="Meng S."/>
            <person name="Qian L."/>
            <person name="Wei D."/>
            <person name="Dai S."/>
            <person name="Zhou R."/>
        </authorList>
    </citation>
    <scope>NUCLEOTIDE SEQUENCE [LARGE SCALE GENOMIC DNA]</scope>
    <source>
        <strain evidence="1">BV-YZ2020</strain>
    </source>
</reference>
<dbReference type="Proteomes" id="UP000828941">
    <property type="component" value="Chromosome 12"/>
</dbReference>
<comment type="caution">
    <text evidence="1">The sequence shown here is derived from an EMBL/GenBank/DDBJ whole genome shotgun (WGS) entry which is preliminary data.</text>
</comment>
<sequence>MKPLKPNSPTLCHVYHQILLLFSLSFIFLLPIPAARALTNETEKMALLKFKESITNDPHGILGSWNGSTHFCNWVGVRCGRKHQRVTALELNGYGFGGLISPYIGNLSFIRSIMLCNNSLSGHIPLEIGRLFRLQDFLLWNNTLGGEVPRSLVNCSQLRILDLTTNHLTGPIPIEFGCLMKLEELYLGINILTGGLPPTLGNISSLVALSVAGNSLEGLIPYEIGCLKKLSKFEIGVNNLSGAIPSSLYNISSMTILSATQNQLGGTLPDNIGTAMWNLQVLELGFNKLSGSVPPSLCNISGLQSVDLGDNNFVGSVPTNFGKLRQLSFLGLWNNHLGHNSWKDWDFLNSLTNCSKLEFFDLACNNVGGILPMAIGNLSNQLSYLFLESNKIHGSIPAEITSLRNLIFLDLENNSFTGTIPTSFGQFRKLQVLILRQNKLSGHIPSSIGNLTRLINLYFDENRLEGSIPEDFENCQNLQKLLISHNNLNGAIPKKIFRISSLIWLNLSHNSLAGRLPHERGNLKNIYSLDLSENVLFGDIPTAIGDCLSLEYLFLQGNFFQGGLPASLASLRGIRILDLSRNNLSGEIPKDLQILSDSSYLNFSFNKLQGEVPTGGVFKNASAISLTGNGFLCGGVPELHLPLCPTGESKRVKKHVLKLRILVICLVLFFFLLAASFTMFWIRKSKRKTSTFSTIDGLLQVSYRRILEATGGLSPNNLIGVGSFGSVYKGTIDSEERVVAVKVLNLQQKEATKSFLAECNALKRIKHRNLVKVLTCCSSIDYNGNDFKALVFEFMTNGSLEKWIHPEQGENQSLDFLHRLNVSMDVASALQYLHHECEQPVVHCDLKPSNVLLDSDLVAHLSDFGLARLLLTPNQVSESKSSTIGLKGSVGYAAPEYGIGGKASKEGDVYSFGILLLEMFTGRRPTEEMFMDDFNLHSYVNVALPEKLLQVIDPILAQEGTAEQNGETSSYQTNIKRCILSVLEVGLTCSKESPEERMKIGDAIRQLQMIKRAAFLLE</sequence>
<evidence type="ECO:0000313" key="1">
    <source>
        <dbReference type="EMBL" id="KAI4308549.1"/>
    </source>
</evidence>